<evidence type="ECO:0000313" key="2">
    <source>
        <dbReference type="RefSeq" id="XP_059606341.1"/>
    </source>
</evidence>
<dbReference type="GeneID" id="84592323"/>
<evidence type="ECO:0000256" key="1">
    <source>
        <dbReference type="SAM" id="MobiDB-lite"/>
    </source>
</evidence>
<organism evidence="2">
    <name type="scientific">Aspergillus niger</name>
    <dbReference type="NCBI Taxonomy" id="5061"/>
    <lineage>
        <taxon>Eukaryota</taxon>
        <taxon>Fungi</taxon>
        <taxon>Dikarya</taxon>
        <taxon>Ascomycota</taxon>
        <taxon>Pezizomycotina</taxon>
        <taxon>Eurotiomycetes</taxon>
        <taxon>Eurotiomycetidae</taxon>
        <taxon>Eurotiales</taxon>
        <taxon>Aspergillaceae</taxon>
        <taxon>Aspergillus</taxon>
        <taxon>Aspergillus subgen. Circumdati</taxon>
    </lineage>
</organism>
<proteinExistence type="predicted"/>
<dbReference type="VEuPathDB" id="FungiDB:An11g06560"/>
<reference evidence="2" key="1">
    <citation type="submission" date="2025-02" db="EMBL/GenBank/DDBJ databases">
        <authorList>
            <consortium name="NCBI Genome Project"/>
        </authorList>
    </citation>
    <scope>NUCLEOTIDE SEQUENCE</scope>
</reference>
<dbReference type="KEGG" id="ang:An11g06560"/>
<accession>A0AAJ8C1D9</accession>
<feature type="region of interest" description="Disordered" evidence="1">
    <location>
        <begin position="1"/>
        <end position="33"/>
    </location>
</feature>
<sequence>MELGSNATFQHSSRPSLKIAQPVRSSRDGTPKIVPRGHRRIEADGLCYAVESNHLKVGRLLFPGPKHEIFQRGVATDMAVACTPVSSVFGPHHLSLPTPSLLTSCRPTCPYYMSGSVDEVNLYGLLPDAAHMQHEIAALNIIAYGGPIYSLYTLKDHTPGGKVTCPVVFPLA</sequence>
<name>A0AAJ8C1D9_ASPNG</name>
<feature type="compositionally biased region" description="Polar residues" evidence="1">
    <location>
        <begin position="1"/>
        <end position="15"/>
    </location>
</feature>
<protein>
    <submittedName>
        <fullName evidence="2">Uncharacterized protein</fullName>
    </submittedName>
</protein>
<gene>
    <name evidence="2" type="ORF">An11g06560</name>
</gene>
<reference evidence="2" key="2">
    <citation type="submission" date="2025-08" db="UniProtKB">
        <authorList>
            <consortium name="RefSeq"/>
        </authorList>
    </citation>
    <scope>IDENTIFICATION</scope>
</reference>
<dbReference type="AlphaFoldDB" id="A0AAJ8C1D9"/>
<dbReference type="RefSeq" id="XP_059606341.1">
    <property type="nucleotide sequence ID" value="XM_059750340.1"/>
</dbReference>